<reference evidence="1 2" key="1">
    <citation type="journal article" date="2024" name="Nat. Commun.">
        <title>Phylogenomics reveals the evolutionary origins of lichenization in chlorophyte algae.</title>
        <authorList>
            <person name="Puginier C."/>
            <person name="Libourel C."/>
            <person name="Otte J."/>
            <person name="Skaloud P."/>
            <person name="Haon M."/>
            <person name="Grisel S."/>
            <person name="Petersen M."/>
            <person name="Berrin J.G."/>
            <person name="Delaux P.M."/>
            <person name="Dal Grande F."/>
            <person name="Keller J."/>
        </authorList>
    </citation>
    <scope>NUCLEOTIDE SEQUENCE [LARGE SCALE GENOMIC DNA]</scope>
    <source>
        <strain evidence="1 2">SAG 2523</strain>
    </source>
</reference>
<sequence>MSKLVRVLLSPLEAPAAGVSAAPPSGQSSGSGLGTGAIVGIAGGLGVKRFQTDSDSLRAAANPLLNRRAPASVKTLGYGSPVWTRPIHKANSWSGVVVPVGVPARAAPRHRRMPSTIAAGLPPLRPLGAPITLSSPQAAGIDLNIDYETEIKPFIGRKLVR</sequence>
<dbReference type="Proteomes" id="UP001485043">
    <property type="component" value="Unassembled WGS sequence"/>
</dbReference>
<dbReference type="AlphaFoldDB" id="A0AAW1T2E2"/>
<proteinExistence type="predicted"/>
<name>A0AAW1T2E2_9CHLO</name>
<gene>
    <name evidence="1" type="ORF">WJX84_001463</name>
</gene>
<protein>
    <submittedName>
        <fullName evidence="1">Uncharacterized protein</fullName>
    </submittedName>
</protein>
<evidence type="ECO:0000313" key="1">
    <source>
        <dbReference type="EMBL" id="KAK9863460.1"/>
    </source>
</evidence>
<organism evidence="1 2">
    <name type="scientific">Apatococcus fuscideae</name>
    <dbReference type="NCBI Taxonomy" id="2026836"/>
    <lineage>
        <taxon>Eukaryota</taxon>
        <taxon>Viridiplantae</taxon>
        <taxon>Chlorophyta</taxon>
        <taxon>core chlorophytes</taxon>
        <taxon>Trebouxiophyceae</taxon>
        <taxon>Chlorellales</taxon>
        <taxon>Chlorellaceae</taxon>
        <taxon>Apatococcus</taxon>
    </lineage>
</organism>
<accession>A0AAW1T2E2</accession>
<keyword evidence="2" id="KW-1185">Reference proteome</keyword>
<comment type="caution">
    <text evidence="1">The sequence shown here is derived from an EMBL/GenBank/DDBJ whole genome shotgun (WGS) entry which is preliminary data.</text>
</comment>
<evidence type="ECO:0000313" key="2">
    <source>
        <dbReference type="Proteomes" id="UP001485043"/>
    </source>
</evidence>
<dbReference type="EMBL" id="JALJOV010000468">
    <property type="protein sequence ID" value="KAK9863460.1"/>
    <property type="molecule type" value="Genomic_DNA"/>
</dbReference>